<evidence type="ECO:0000313" key="2">
    <source>
        <dbReference type="Proteomes" id="UP000095287"/>
    </source>
</evidence>
<feature type="compositionally biased region" description="Basic and acidic residues" evidence="1">
    <location>
        <begin position="157"/>
        <end position="172"/>
    </location>
</feature>
<feature type="compositionally biased region" description="Basic and acidic residues" evidence="1">
    <location>
        <begin position="179"/>
        <end position="189"/>
    </location>
</feature>
<proteinExistence type="predicted"/>
<dbReference type="AlphaFoldDB" id="A0A1I7YNK6"/>
<feature type="compositionally biased region" description="Basic and acidic residues" evidence="1">
    <location>
        <begin position="1"/>
        <end position="43"/>
    </location>
</feature>
<feature type="region of interest" description="Disordered" evidence="1">
    <location>
        <begin position="1"/>
        <end position="276"/>
    </location>
</feature>
<feature type="compositionally biased region" description="Low complexity" evidence="1">
    <location>
        <begin position="219"/>
        <end position="228"/>
    </location>
</feature>
<feature type="compositionally biased region" description="Basic and acidic residues" evidence="1">
    <location>
        <begin position="62"/>
        <end position="95"/>
    </location>
</feature>
<keyword evidence="2" id="KW-1185">Reference proteome</keyword>
<dbReference type="Proteomes" id="UP000095287">
    <property type="component" value="Unplaced"/>
</dbReference>
<evidence type="ECO:0000256" key="1">
    <source>
        <dbReference type="SAM" id="MobiDB-lite"/>
    </source>
</evidence>
<organism evidence="2 3">
    <name type="scientific">Steinernema glaseri</name>
    <dbReference type="NCBI Taxonomy" id="37863"/>
    <lineage>
        <taxon>Eukaryota</taxon>
        <taxon>Metazoa</taxon>
        <taxon>Ecdysozoa</taxon>
        <taxon>Nematoda</taxon>
        <taxon>Chromadorea</taxon>
        <taxon>Rhabditida</taxon>
        <taxon>Tylenchina</taxon>
        <taxon>Panagrolaimomorpha</taxon>
        <taxon>Strongyloidoidea</taxon>
        <taxon>Steinernematidae</taxon>
        <taxon>Steinernema</taxon>
    </lineage>
</organism>
<protein>
    <submittedName>
        <fullName evidence="3">CCDC66 domain-containing protein</fullName>
    </submittedName>
</protein>
<reference evidence="3" key="1">
    <citation type="submission" date="2016-11" db="UniProtKB">
        <authorList>
            <consortium name="WormBaseParasite"/>
        </authorList>
    </citation>
    <scope>IDENTIFICATION</scope>
</reference>
<sequence length="303" mass="33796">MTEKAKVRSAEEEEALDRRIAEIRRKNEALERRQKEVEEDRARAQPQRKHSAATEHASAVLGDEKKSQHQKKESVKRSNEKGIKEWSREWDHGKTSAETWIVNVPEMDHETKSSFNRTANQRGGRGGHRGGRGGPANIANAGSRRSTGGESSKSHRSQHDDRSTPPKKEERGGLAGRLTRTDANGKKESVTVAQIQDKNHNNPKRPNLNTRGGHEFSARGRGAPRTRGGAQGRPEAAKEPRAKNVSNFPKPNVNHNKNRQHFNKNNNRGGPRNNNSDAKVIRLLVDDLVTKACQLALSEELQS</sequence>
<evidence type="ECO:0000313" key="3">
    <source>
        <dbReference type="WBParaSite" id="L893_g18132.t1"/>
    </source>
</evidence>
<feature type="compositionally biased region" description="Low complexity" evidence="1">
    <location>
        <begin position="263"/>
        <end position="275"/>
    </location>
</feature>
<dbReference type="WBParaSite" id="L893_g18132.t1">
    <property type="protein sequence ID" value="L893_g18132.t1"/>
    <property type="gene ID" value="L893_g18132"/>
</dbReference>
<accession>A0A1I7YNK6</accession>
<name>A0A1I7YNK6_9BILA</name>